<evidence type="ECO:0000256" key="2">
    <source>
        <dbReference type="ARBA" id="ARBA00022801"/>
    </source>
</evidence>
<evidence type="ECO:0000313" key="3">
    <source>
        <dbReference type="EMBL" id="MBO8451047.1"/>
    </source>
</evidence>
<dbReference type="Gene3D" id="3.10.129.10">
    <property type="entry name" value="Hotdog Thioesterase"/>
    <property type="match status" value="1"/>
</dbReference>
<accession>A0A9D9END7</accession>
<evidence type="ECO:0000313" key="4">
    <source>
        <dbReference type="Proteomes" id="UP000823616"/>
    </source>
</evidence>
<dbReference type="PANTHER" id="PTHR31793">
    <property type="entry name" value="4-HYDROXYBENZOYL-COA THIOESTERASE FAMILY MEMBER"/>
    <property type="match status" value="1"/>
</dbReference>
<dbReference type="InterPro" id="IPR006684">
    <property type="entry name" value="YbgC/YbaW"/>
</dbReference>
<keyword evidence="2" id="KW-0378">Hydrolase</keyword>
<dbReference type="PANTHER" id="PTHR31793:SF27">
    <property type="entry name" value="NOVEL THIOESTERASE SUPERFAMILY DOMAIN AND SAPOSIN A-TYPE DOMAIN CONTAINING PROTEIN (0610012H03RIK)"/>
    <property type="match status" value="1"/>
</dbReference>
<dbReference type="SUPFAM" id="SSF54637">
    <property type="entry name" value="Thioesterase/thiol ester dehydrase-isomerase"/>
    <property type="match status" value="1"/>
</dbReference>
<dbReference type="InterPro" id="IPR029069">
    <property type="entry name" value="HotDog_dom_sf"/>
</dbReference>
<dbReference type="CDD" id="cd00586">
    <property type="entry name" value="4HBT"/>
    <property type="match status" value="1"/>
</dbReference>
<dbReference type="Pfam" id="PF13279">
    <property type="entry name" value="4HBT_2"/>
    <property type="match status" value="1"/>
</dbReference>
<dbReference type="PIRSF" id="PIRSF003230">
    <property type="entry name" value="YbgC"/>
    <property type="match status" value="1"/>
</dbReference>
<dbReference type="EMBL" id="JADIMS010000152">
    <property type="protein sequence ID" value="MBO8451047.1"/>
    <property type="molecule type" value="Genomic_DNA"/>
</dbReference>
<evidence type="ECO:0000256" key="1">
    <source>
        <dbReference type="ARBA" id="ARBA00005953"/>
    </source>
</evidence>
<reference evidence="3" key="2">
    <citation type="journal article" date="2021" name="PeerJ">
        <title>Extensive microbial diversity within the chicken gut microbiome revealed by metagenomics and culture.</title>
        <authorList>
            <person name="Gilroy R."/>
            <person name="Ravi A."/>
            <person name="Getino M."/>
            <person name="Pursley I."/>
            <person name="Horton D.L."/>
            <person name="Alikhan N.F."/>
            <person name="Baker D."/>
            <person name="Gharbi K."/>
            <person name="Hall N."/>
            <person name="Watson M."/>
            <person name="Adriaenssens E.M."/>
            <person name="Foster-Nyarko E."/>
            <person name="Jarju S."/>
            <person name="Secka A."/>
            <person name="Antonio M."/>
            <person name="Oren A."/>
            <person name="Chaudhuri R.R."/>
            <person name="La Ragione R."/>
            <person name="Hildebrand F."/>
            <person name="Pallen M.J."/>
        </authorList>
    </citation>
    <scope>NUCLEOTIDE SEQUENCE</scope>
    <source>
        <strain evidence="3">B3-4054</strain>
    </source>
</reference>
<gene>
    <name evidence="3" type="ORF">IAA96_08090</name>
</gene>
<dbReference type="NCBIfam" id="TIGR00051">
    <property type="entry name" value="YbgC/FadM family acyl-CoA thioesterase"/>
    <property type="match status" value="1"/>
</dbReference>
<organism evidence="3 4">
    <name type="scientific">Candidatus Avitreponema avistercoris</name>
    <dbReference type="NCBI Taxonomy" id="2840705"/>
    <lineage>
        <taxon>Bacteria</taxon>
        <taxon>Pseudomonadati</taxon>
        <taxon>Spirochaetota</taxon>
        <taxon>Spirochaetia</taxon>
        <taxon>Spirochaetales</taxon>
        <taxon>Candidatus Avitreponema</taxon>
    </lineage>
</organism>
<proteinExistence type="inferred from homology"/>
<comment type="caution">
    <text evidence="3">The sequence shown here is derived from an EMBL/GenBank/DDBJ whole genome shotgun (WGS) entry which is preliminary data.</text>
</comment>
<sequence>MKHTAKLVVRSYELDSYNHVNNANYLNYLEYGRMEFLRAIGFDYEALVEAGYYLYVTRIDIRYKASARLFDELSIEVEPVKLGKVSGAFRQVIRNQRGEICAEADVSWGCVDHSGRPAKIPDAFLVDGLRP</sequence>
<protein>
    <submittedName>
        <fullName evidence="3">Acyl-CoA thioesterase</fullName>
    </submittedName>
</protein>
<dbReference type="InterPro" id="IPR050563">
    <property type="entry name" value="4-hydroxybenzoyl-CoA_TE"/>
</dbReference>
<dbReference type="AlphaFoldDB" id="A0A9D9END7"/>
<name>A0A9D9END7_9SPIR</name>
<dbReference type="Proteomes" id="UP000823616">
    <property type="component" value="Unassembled WGS sequence"/>
</dbReference>
<dbReference type="GO" id="GO:0047617">
    <property type="term" value="F:fatty acyl-CoA hydrolase activity"/>
    <property type="evidence" value="ECO:0007669"/>
    <property type="project" value="TreeGrafter"/>
</dbReference>
<reference evidence="3" key="1">
    <citation type="submission" date="2020-10" db="EMBL/GenBank/DDBJ databases">
        <authorList>
            <person name="Gilroy R."/>
        </authorList>
    </citation>
    <scope>NUCLEOTIDE SEQUENCE</scope>
    <source>
        <strain evidence="3">B3-4054</strain>
    </source>
</reference>
<comment type="similarity">
    <text evidence="1">Belongs to the 4-hydroxybenzoyl-CoA thioesterase family.</text>
</comment>